<gene>
    <name evidence="1" type="ORF">Q9291_11835</name>
</gene>
<reference evidence="2" key="1">
    <citation type="journal article" date="2019" name="Int. J. Syst. Evol. Microbiol.">
        <title>The Global Catalogue of Microorganisms (GCM) 10K type strain sequencing project: providing services to taxonomists for standard genome sequencing and annotation.</title>
        <authorList>
            <consortium name="The Broad Institute Genomics Platform"/>
            <consortium name="The Broad Institute Genome Sequencing Center for Infectious Disease"/>
            <person name="Wu L."/>
            <person name="Ma J."/>
        </authorList>
    </citation>
    <scope>NUCLEOTIDE SEQUENCE [LARGE SCALE GENOMIC DNA]</scope>
    <source>
        <strain evidence="2">VKM B-3159</strain>
    </source>
</reference>
<comment type="caution">
    <text evidence="1">The sequence shown here is derived from an EMBL/GenBank/DDBJ whole genome shotgun (WGS) entry which is preliminary data.</text>
</comment>
<dbReference type="Proteomes" id="UP001225906">
    <property type="component" value="Unassembled WGS sequence"/>
</dbReference>
<dbReference type="Gene3D" id="3.10.450.530">
    <property type="entry name" value="Ribonuclease toxin, BrnT, of type II toxin-antitoxin system"/>
    <property type="match status" value="1"/>
</dbReference>
<accession>A0ABT9JX04</accession>
<dbReference type="InterPro" id="IPR038573">
    <property type="entry name" value="BrnT_sf"/>
</dbReference>
<evidence type="ECO:0000313" key="1">
    <source>
        <dbReference type="EMBL" id="MDP8568540.1"/>
    </source>
</evidence>
<sequence>MKLSYSQNKNITNLQKHGIALEAARLLDWDLLIVAEDERHDYGEMRLIGFAPIAKRLYCIVYTERNENIHVISLRKANIREVKRYVETRKNIKSE</sequence>
<dbReference type="EMBL" id="JAVCAP010000026">
    <property type="protein sequence ID" value="MDP8568540.1"/>
    <property type="molecule type" value="Genomic_DNA"/>
</dbReference>
<keyword evidence="2" id="KW-1185">Reference proteome</keyword>
<dbReference type="Pfam" id="PF04365">
    <property type="entry name" value="BrnT_toxin"/>
    <property type="match status" value="1"/>
</dbReference>
<organism evidence="1 2">
    <name type="scientific">Methylophilus aquaticus</name>
    <dbReference type="NCBI Taxonomy" id="1971610"/>
    <lineage>
        <taxon>Bacteria</taxon>
        <taxon>Pseudomonadati</taxon>
        <taxon>Pseudomonadota</taxon>
        <taxon>Betaproteobacteria</taxon>
        <taxon>Nitrosomonadales</taxon>
        <taxon>Methylophilaceae</taxon>
        <taxon>Methylophilus</taxon>
    </lineage>
</organism>
<proteinExistence type="predicted"/>
<evidence type="ECO:0000313" key="2">
    <source>
        <dbReference type="Proteomes" id="UP001225906"/>
    </source>
</evidence>
<dbReference type="InterPro" id="IPR007460">
    <property type="entry name" value="BrnT_toxin"/>
</dbReference>
<protein>
    <submittedName>
        <fullName evidence="1">BrnT family toxin</fullName>
    </submittedName>
</protein>
<dbReference type="RefSeq" id="WP_306390268.1">
    <property type="nucleotide sequence ID" value="NZ_JAVCAP010000026.1"/>
</dbReference>
<name>A0ABT9JX04_9PROT</name>